<name>X1UFC2_9ZZZZ</name>
<comment type="caution">
    <text evidence="2">The sequence shown here is derived from an EMBL/GenBank/DDBJ whole genome shotgun (WGS) entry which is preliminary data.</text>
</comment>
<dbReference type="AlphaFoldDB" id="X1UFC2"/>
<sequence length="187" mass="20880">PPEYNLLLQGEELVPTREDFEVGRRFRAHRDKVPYEAPEEGEYEGIVSLVQRHNLMWQAAMDKSQRAMGRGGSQVVRTSQRGAAPAPGEQEPVVLKSESRVVKCTRCGTTFDIDLNEARQSAAAGKKLFVHCANPKCNFLLDLADLIPELKLKSVEATWPPCYAAGQDGKCNSELRAAEQCINCQWY</sequence>
<feature type="non-terminal residue" evidence="2">
    <location>
        <position position="1"/>
    </location>
</feature>
<organism evidence="2">
    <name type="scientific">marine sediment metagenome</name>
    <dbReference type="NCBI Taxonomy" id="412755"/>
    <lineage>
        <taxon>unclassified sequences</taxon>
        <taxon>metagenomes</taxon>
        <taxon>ecological metagenomes</taxon>
    </lineage>
</organism>
<proteinExistence type="predicted"/>
<feature type="region of interest" description="Disordered" evidence="1">
    <location>
        <begin position="68"/>
        <end position="90"/>
    </location>
</feature>
<protein>
    <submittedName>
        <fullName evidence="2">Uncharacterized protein</fullName>
    </submittedName>
</protein>
<reference evidence="2" key="1">
    <citation type="journal article" date="2014" name="Front. Microbiol.">
        <title>High frequency of phylogenetically diverse reductive dehalogenase-homologous genes in deep subseafloor sedimentary metagenomes.</title>
        <authorList>
            <person name="Kawai M."/>
            <person name="Futagami T."/>
            <person name="Toyoda A."/>
            <person name="Takaki Y."/>
            <person name="Nishi S."/>
            <person name="Hori S."/>
            <person name="Arai W."/>
            <person name="Tsubouchi T."/>
            <person name="Morono Y."/>
            <person name="Uchiyama I."/>
            <person name="Ito T."/>
            <person name="Fujiyama A."/>
            <person name="Inagaki F."/>
            <person name="Takami H."/>
        </authorList>
    </citation>
    <scope>NUCLEOTIDE SEQUENCE</scope>
    <source>
        <strain evidence="2">Expedition CK06-06</strain>
    </source>
</reference>
<evidence type="ECO:0000256" key="1">
    <source>
        <dbReference type="SAM" id="MobiDB-lite"/>
    </source>
</evidence>
<gene>
    <name evidence="2" type="ORF">S12H4_42969</name>
</gene>
<dbReference type="EMBL" id="BARW01026333">
    <property type="protein sequence ID" value="GAJ16244.1"/>
    <property type="molecule type" value="Genomic_DNA"/>
</dbReference>
<evidence type="ECO:0000313" key="2">
    <source>
        <dbReference type="EMBL" id="GAJ16244.1"/>
    </source>
</evidence>
<accession>X1UFC2</accession>